<feature type="compositionally biased region" description="Low complexity" evidence="9">
    <location>
        <begin position="98"/>
        <end position="107"/>
    </location>
</feature>
<dbReference type="Pfam" id="PF00364">
    <property type="entry name" value="Biotin_lipoyl"/>
    <property type="match status" value="1"/>
</dbReference>
<dbReference type="SUPFAM" id="SSF47005">
    <property type="entry name" value="Peripheral subunit-binding domain of 2-oxo acid dehydrogenase complex"/>
    <property type="match status" value="1"/>
</dbReference>
<name>A0ABX2P507_9PROT</name>
<comment type="cofactor">
    <cofactor evidence="8">
        <name>(R)-lipoate</name>
        <dbReference type="ChEBI" id="CHEBI:83088"/>
    </cofactor>
    <text evidence="8">Binds 1 lipoyl cofactor covalently.</text>
</comment>
<keyword evidence="3 8" id="KW-0808">Transferase</keyword>
<evidence type="ECO:0000256" key="3">
    <source>
        <dbReference type="ARBA" id="ARBA00022679"/>
    </source>
</evidence>
<dbReference type="PROSITE" id="PS51826">
    <property type="entry name" value="PSBD"/>
    <property type="match status" value="1"/>
</dbReference>
<dbReference type="PROSITE" id="PS50968">
    <property type="entry name" value="BIOTINYL_LIPOYL"/>
    <property type="match status" value="1"/>
</dbReference>
<evidence type="ECO:0000313" key="13">
    <source>
        <dbReference type="Proteomes" id="UP001516351"/>
    </source>
</evidence>
<feature type="region of interest" description="Disordered" evidence="9">
    <location>
        <begin position="87"/>
        <end position="122"/>
    </location>
</feature>
<dbReference type="Pfam" id="PF02817">
    <property type="entry name" value="E3_binding"/>
    <property type="match status" value="1"/>
</dbReference>
<dbReference type="RefSeq" id="WP_267309993.1">
    <property type="nucleotide sequence ID" value="NZ_JABXXV010000004.1"/>
</dbReference>
<dbReference type="InterPro" id="IPR004167">
    <property type="entry name" value="PSBD"/>
</dbReference>
<evidence type="ECO:0000256" key="9">
    <source>
        <dbReference type="SAM" id="MobiDB-lite"/>
    </source>
</evidence>
<dbReference type="GO" id="GO:0004742">
    <property type="term" value="F:dihydrolipoyllysine-residue acetyltransferase activity"/>
    <property type="evidence" value="ECO:0007669"/>
    <property type="project" value="UniProtKB-EC"/>
</dbReference>
<accession>A0ABX2P507</accession>
<proteinExistence type="inferred from homology"/>
<feature type="domain" description="Lipoyl-binding" evidence="10">
    <location>
        <begin position="2"/>
        <end position="78"/>
    </location>
</feature>
<dbReference type="PANTHER" id="PTHR23151">
    <property type="entry name" value="DIHYDROLIPOAMIDE ACETYL/SUCCINYL-TRANSFERASE-RELATED"/>
    <property type="match status" value="1"/>
</dbReference>
<dbReference type="InterPro" id="IPR001078">
    <property type="entry name" value="2-oxoacid_DH_actylTfrase"/>
</dbReference>
<dbReference type="InterPro" id="IPR006257">
    <property type="entry name" value="LAT1"/>
</dbReference>
<feature type="domain" description="Peripheral subunit-binding (PSBD)" evidence="11">
    <location>
        <begin position="133"/>
        <end position="170"/>
    </location>
</feature>
<evidence type="ECO:0000256" key="7">
    <source>
        <dbReference type="ARBA" id="ARBA00048370"/>
    </source>
</evidence>
<dbReference type="NCBIfam" id="TIGR01349">
    <property type="entry name" value="PDHac_trf_mito"/>
    <property type="match status" value="1"/>
</dbReference>
<dbReference type="InterPro" id="IPR036625">
    <property type="entry name" value="E3-bd_dom_sf"/>
</dbReference>
<dbReference type="InterPro" id="IPR023213">
    <property type="entry name" value="CAT-like_dom_sf"/>
</dbReference>
<comment type="function">
    <text evidence="6">The pyruvate dehydrogenase complex catalyzes the overall conversion of pyruvate to acetyl-CoA and CO(2). It contains multiple copies of three enzymatic components: pyruvate dehydrogenase (E1), dihydrolipoamide acetyltransferase (E2) and lipoamide dehydrogenase (E3).</text>
</comment>
<evidence type="ECO:0000256" key="1">
    <source>
        <dbReference type="ARBA" id="ARBA00007317"/>
    </source>
</evidence>
<evidence type="ECO:0000259" key="10">
    <source>
        <dbReference type="PROSITE" id="PS50968"/>
    </source>
</evidence>
<dbReference type="Pfam" id="PF00198">
    <property type="entry name" value="2-oxoacid_dh"/>
    <property type="match status" value="1"/>
</dbReference>
<evidence type="ECO:0000313" key="12">
    <source>
        <dbReference type="EMBL" id="NVN47002.1"/>
    </source>
</evidence>
<keyword evidence="5 8" id="KW-0012">Acyltransferase</keyword>
<organism evidence="12 13">
    <name type="scientific">Asaia spathodeae</name>
    <dbReference type="NCBI Taxonomy" id="657016"/>
    <lineage>
        <taxon>Bacteria</taxon>
        <taxon>Pseudomonadati</taxon>
        <taxon>Pseudomonadota</taxon>
        <taxon>Alphaproteobacteria</taxon>
        <taxon>Acetobacterales</taxon>
        <taxon>Acetobacteraceae</taxon>
        <taxon>Asaia</taxon>
    </lineage>
</organism>
<dbReference type="EMBL" id="JABXXV010000004">
    <property type="protein sequence ID" value="NVN47002.1"/>
    <property type="molecule type" value="Genomic_DNA"/>
</dbReference>
<comment type="caution">
    <text evidence="12">The sequence shown here is derived from an EMBL/GenBank/DDBJ whole genome shotgun (WGS) entry which is preliminary data.</text>
</comment>
<sequence>MAINILMPALSPTMTEGTVSRWLKKEGDTVKSGDLIAEIETDKATMEVEAVDEGILGRIVVPEGTEGVKVNSPIAILVEEGEAVPETAEAAPAKKAEPAPQTAAQPVSAPTSSAPYVSSHATPAAASPGKRVFASPLARRIAAKKGLDLSGVKGTGPNGRILRRDVENAQVAAPAKAEAPISAPVEVTRVANSTMRKVIARRLSESKQNVPHFYVAVDIELDALLALRAQLNAASPSEGEGQFKISVNDMMIKAVALALRSCPGLNVQFTEAETLHFPDIDISMAVSIPDGLITPIIRQADRKSLREISAEARDLAKRARDGKLKPEEFQGGTFSISNMGMFGVREFSAIINPPQAGILAIAAGEKRAVVRGDQLAVATVMTATLSVDHRAVDGALGAQWLNALRDIVQNPYRLVI</sequence>
<evidence type="ECO:0000256" key="2">
    <source>
        <dbReference type="ARBA" id="ARBA00011484"/>
    </source>
</evidence>
<dbReference type="InterPro" id="IPR003016">
    <property type="entry name" value="2-oxoA_DH_lipoyl-BS"/>
</dbReference>
<dbReference type="SUPFAM" id="SSF52777">
    <property type="entry name" value="CoA-dependent acyltransferases"/>
    <property type="match status" value="1"/>
</dbReference>
<dbReference type="InterPro" id="IPR011053">
    <property type="entry name" value="Single_hybrid_motif"/>
</dbReference>
<comment type="catalytic activity">
    <reaction evidence="7 8">
        <text>N(6)-[(R)-dihydrolipoyl]-L-lysyl-[protein] + acetyl-CoA = N(6)-[(R)-S(8)-acetyldihydrolipoyl]-L-lysyl-[protein] + CoA</text>
        <dbReference type="Rhea" id="RHEA:17017"/>
        <dbReference type="Rhea" id="RHEA-COMP:10475"/>
        <dbReference type="Rhea" id="RHEA-COMP:10478"/>
        <dbReference type="ChEBI" id="CHEBI:57287"/>
        <dbReference type="ChEBI" id="CHEBI:57288"/>
        <dbReference type="ChEBI" id="CHEBI:83100"/>
        <dbReference type="ChEBI" id="CHEBI:83111"/>
        <dbReference type="EC" id="2.3.1.12"/>
    </reaction>
</comment>
<dbReference type="EC" id="2.3.1.12" evidence="8"/>
<dbReference type="SUPFAM" id="SSF51230">
    <property type="entry name" value="Single hybrid motif"/>
    <property type="match status" value="1"/>
</dbReference>
<keyword evidence="4 8" id="KW-0450">Lipoyl</keyword>
<evidence type="ECO:0000256" key="6">
    <source>
        <dbReference type="ARBA" id="ARBA00025211"/>
    </source>
</evidence>
<protein>
    <recommendedName>
        <fullName evidence="8">Acetyltransferase component of pyruvate dehydrogenase complex</fullName>
        <ecNumber evidence="8">2.3.1.12</ecNumber>
    </recommendedName>
</protein>
<dbReference type="Proteomes" id="UP001516351">
    <property type="component" value="Unassembled WGS sequence"/>
</dbReference>
<dbReference type="CDD" id="cd06849">
    <property type="entry name" value="lipoyl_domain"/>
    <property type="match status" value="1"/>
</dbReference>
<evidence type="ECO:0000256" key="8">
    <source>
        <dbReference type="RuleBase" id="RU361137"/>
    </source>
</evidence>
<dbReference type="PROSITE" id="PS00189">
    <property type="entry name" value="LIPOYL"/>
    <property type="match status" value="1"/>
</dbReference>
<evidence type="ECO:0000259" key="11">
    <source>
        <dbReference type="PROSITE" id="PS51826"/>
    </source>
</evidence>
<gene>
    <name evidence="12" type="ORF">HW542_09315</name>
</gene>
<dbReference type="InterPro" id="IPR000089">
    <property type="entry name" value="Biotin_lipoyl"/>
</dbReference>
<keyword evidence="13" id="KW-1185">Reference proteome</keyword>
<dbReference type="Gene3D" id="4.10.320.10">
    <property type="entry name" value="E3-binding domain"/>
    <property type="match status" value="1"/>
</dbReference>
<comment type="similarity">
    <text evidence="1 8">Belongs to the 2-oxoacid dehydrogenase family.</text>
</comment>
<feature type="compositionally biased region" description="Polar residues" evidence="9">
    <location>
        <begin position="108"/>
        <end position="121"/>
    </location>
</feature>
<dbReference type="InterPro" id="IPR045257">
    <property type="entry name" value="E2/Pdx1"/>
</dbReference>
<evidence type="ECO:0000256" key="4">
    <source>
        <dbReference type="ARBA" id="ARBA00022823"/>
    </source>
</evidence>
<dbReference type="Gene3D" id="3.30.559.10">
    <property type="entry name" value="Chloramphenicol acetyltransferase-like domain"/>
    <property type="match status" value="1"/>
</dbReference>
<dbReference type="PANTHER" id="PTHR23151:SF90">
    <property type="entry name" value="DIHYDROLIPOYLLYSINE-RESIDUE ACETYLTRANSFERASE COMPONENT OF PYRUVATE DEHYDROGENASE COMPLEX, MITOCHONDRIAL-RELATED"/>
    <property type="match status" value="1"/>
</dbReference>
<dbReference type="Gene3D" id="2.40.50.100">
    <property type="match status" value="1"/>
</dbReference>
<reference evidence="12 13" key="1">
    <citation type="submission" date="2020-06" db="EMBL/GenBank/DDBJ databases">
        <title>Synonyms of Asaia species.</title>
        <authorList>
            <person name="Sombolestani A."/>
        </authorList>
    </citation>
    <scope>NUCLEOTIDE SEQUENCE [LARGE SCALE GENOMIC DNA]</scope>
    <source>
        <strain evidence="12 13">LMG 27047</strain>
    </source>
</reference>
<evidence type="ECO:0000256" key="5">
    <source>
        <dbReference type="ARBA" id="ARBA00023315"/>
    </source>
</evidence>
<comment type="subunit">
    <text evidence="2">Forms a 24-polypeptide structural core with octahedral symmetry.</text>
</comment>
<keyword evidence="12" id="KW-0670">Pyruvate</keyword>